<sequence length="75" mass="8811">MKRSGPTAAVRPIPWWHTPVRALEALDERTAGPRWYRRPAAGARGRRRGPRVRGKDPRRRRPVRRRPGGHRHQRP</sequence>
<proteinExistence type="predicted"/>
<evidence type="ECO:0000313" key="2">
    <source>
        <dbReference type="EMBL" id="KMS65645.1"/>
    </source>
</evidence>
<feature type="compositionally biased region" description="Low complexity" evidence="1">
    <location>
        <begin position="32"/>
        <end position="43"/>
    </location>
</feature>
<keyword evidence="3" id="KW-1185">Reference proteome</keyword>
<dbReference type="Proteomes" id="UP000037274">
    <property type="component" value="Unassembled WGS sequence"/>
</dbReference>
<feature type="region of interest" description="Disordered" evidence="1">
    <location>
        <begin position="28"/>
        <end position="75"/>
    </location>
</feature>
<dbReference type="EMBL" id="LFEH01000443">
    <property type="protein sequence ID" value="KMS65645.1"/>
    <property type="molecule type" value="Genomic_DNA"/>
</dbReference>
<protein>
    <submittedName>
        <fullName evidence="2">Uncharacterized protein</fullName>
    </submittedName>
</protein>
<name>A0ABR5HPT0_STRLW</name>
<organism evidence="2 3">
    <name type="scientific">Streptomyces leeuwenhoekii</name>
    <dbReference type="NCBI Taxonomy" id="1437453"/>
    <lineage>
        <taxon>Bacteria</taxon>
        <taxon>Bacillati</taxon>
        <taxon>Actinomycetota</taxon>
        <taxon>Actinomycetes</taxon>
        <taxon>Kitasatosporales</taxon>
        <taxon>Streptomycetaceae</taxon>
        <taxon>Streptomyces</taxon>
    </lineage>
</organism>
<comment type="caution">
    <text evidence="2">The sequence shown here is derived from an EMBL/GenBank/DDBJ whole genome shotgun (WGS) entry which is preliminary data.</text>
</comment>
<gene>
    <name evidence="2" type="ORF">ACH49_30855</name>
</gene>
<accession>A0ABR5HPT0</accession>
<feature type="non-terminal residue" evidence="2">
    <location>
        <position position="75"/>
    </location>
</feature>
<evidence type="ECO:0000313" key="3">
    <source>
        <dbReference type="Proteomes" id="UP000037274"/>
    </source>
</evidence>
<feature type="compositionally biased region" description="Basic residues" evidence="1">
    <location>
        <begin position="44"/>
        <end position="75"/>
    </location>
</feature>
<evidence type="ECO:0000256" key="1">
    <source>
        <dbReference type="SAM" id="MobiDB-lite"/>
    </source>
</evidence>
<reference evidence="2 3" key="1">
    <citation type="submission" date="2015-06" db="EMBL/GenBank/DDBJ databases">
        <title>Draft genome sequence of Streptomyces leeuwenhoekii C58, which produces the novel lasso peptide, chaxapeptin.</title>
        <authorList>
            <person name="Yi Y."/>
            <person name="Hai D."/>
            <person name="Jaspars M."/>
            <person name="Sheng H."/>
            <person name="Rateb M.E."/>
            <person name="Bull A."/>
            <person name="Goodfellow M."/>
            <person name="Asenjo J.A."/>
            <person name="Ebel R."/>
        </authorList>
    </citation>
    <scope>NUCLEOTIDE SEQUENCE [LARGE SCALE GENOMIC DNA]</scope>
    <source>
        <strain evidence="2 3">C58</strain>
    </source>
</reference>